<feature type="transmembrane region" description="Helical" evidence="1">
    <location>
        <begin position="23"/>
        <end position="45"/>
    </location>
</feature>
<sequence>EIAPHTILALLPKLPSLFQAFRYALYSIQLIPDFWVSVFFIVSLYEREPEWTSRILIFLDFIEWYVLSLLDTLVSVQ</sequence>
<evidence type="ECO:0000313" key="3">
    <source>
        <dbReference type="Proteomes" id="UP001597221"/>
    </source>
</evidence>
<comment type="caution">
    <text evidence="2">The sequence shown here is derived from an EMBL/GenBank/DDBJ whole genome shotgun (WGS) entry which is preliminary data.</text>
</comment>
<keyword evidence="1" id="KW-0812">Transmembrane</keyword>
<gene>
    <name evidence="2" type="ORF">ACFSBH_05650</name>
</gene>
<feature type="transmembrane region" description="Helical" evidence="1">
    <location>
        <begin position="57"/>
        <end position="76"/>
    </location>
</feature>
<dbReference type="RefSeq" id="WP_379596483.1">
    <property type="nucleotide sequence ID" value="NZ_JBHUDE010000024.1"/>
</dbReference>
<name>A0ABW4HPS6_9BACI</name>
<proteinExistence type="predicted"/>
<evidence type="ECO:0000313" key="2">
    <source>
        <dbReference type="EMBL" id="MFD1607132.1"/>
    </source>
</evidence>
<keyword evidence="1" id="KW-0472">Membrane</keyword>
<reference evidence="3" key="1">
    <citation type="journal article" date="2019" name="Int. J. Syst. Evol. Microbiol.">
        <title>The Global Catalogue of Microorganisms (GCM) 10K type strain sequencing project: providing services to taxonomists for standard genome sequencing and annotation.</title>
        <authorList>
            <consortium name="The Broad Institute Genomics Platform"/>
            <consortium name="The Broad Institute Genome Sequencing Center for Infectious Disease"/>
            <person name="Wu L."/>
            <person name="Ma J."/>
        </authorList>
    </citation>
    <scope>NUCLEOTIDE SEQUENCE [LARGE SCALE GENOMIC DNA]</scope>
    <source>
        <strain evidence="3">CGMCC 1.12376</strain>
    </source>
</reference>
<evidence type="ECO:0000256" key="1">
    <source>
        <dbReference type="SAM" id="Phobius"/>
    </source>
</evidence>
<dbReference type="Proteomes" id="UP001597221">
    <property type="component" value="Unassembled WGS sequence"/>
</dbReference>
<feature type="non-terminal residue" evidence="2">
    <location>
        <position position="1"/>
    </location>
</feature>
<protein>
    <submittedName>
        <fullName evidence="2">Uncharacterized protein</fullName>
    </submittedName>
</protein>
<keyword evidence="1" id="KW-1133">Transmembrane helix</keyword>
<accession>A0ABW4HPS6</accession>
<keyword evidence="3" id="KW-1185">Reference proteome</keyword>
<organism evidence="2 3">
    <name type="scientific">Oceanobacillus luteolus</name>
    <dbReference type="NCBI Taxonomy" id="1274358"/>
    <lineage>
        <taxon>Bacteria</taxon>
        <taxon>Bacillati</taxon>
        <taxon>Bacillota</taxon>
        <taxon>Bacilli</taxon>
        <taxon>Bacillales</taxon>
        <taxon>Bacillaceae</taxon>
        <taxon>Oceanobacillus</taxon>
    </lineage>
</organism>
<dbReference type="EMBL" id="JBHUDE010000024">
    <property type="protein sequence ID" value="MFD1607132.1"/>
    <property type="molecule type" value="Genomic_DNA"/>
</dbReference>